<evidence type="ECO:0000256" key="7">
    <source>
        <dbReference type="RuleBase" id="RU003435"/>
    </source>
</evidence>
<dbReference type="InterPro" id="IPR024079">
    <property type="entry name" value="MetalloPept_cat_dom_sf"/>
</dbReference>
<evidence type="ECO:0000256" key="6">
    <source>
        <dbReference type="ARBA" id="ARBA00023049"/>
    </source>
</evidence>
<feature type="domain" description="Peptidase M3A/M3B catalytic" evidence="9">
    <location>
        <begin position="251"/>
        <end position="723"/>
    </location>
</feature>
<keyword evidence="11" id="KW-1185">Reference proteome</keyword>
<dbReference type="SUPFAM" id="SSF55486">
    <property type="entry name" value="Metalloproteases ('zincins'), catalytic domain"/>
    <property type="match status" value="1"/>
</dbReference>
<dbReference type="Gene3D" id="1.10.1370.10">
    <property type="entry name" value="Neurolysin, domain 3"/>
    <property type="match status" value="1"/>
</dbReference>
<dbReference type="Pfam" id="PF01432">
    <property type="entry name" value="Peptidase_M3"/>
    <property type="match status" value="1"/>
</dbReference>
<comment type="caution">
    <text evidence="10">The sequence shown here is derived from an EMBL/GenBank/DDBJ whole genome shotgun (WGS) entry which is preliminary data.</text>
</comment>
<dbReference type="InterPro" id="IPR001567">
    <property type="entry name" value="Pept_M3A_M3B_dom"/>
</dbReference>
<evidence type="ECO:0000256" key="4">
    <source>
        <dbReference type="ARBA" id="ARBA00022801"/>
    </source>
</evidence>
<keyword evidence="4 7" id="KW-0378">Hydrolase</keyword>
<proteinExistence type="inferred from homology"/>
<feature type="region of interest" description="Disordered" evidence="8">
    <location>
        <begin position="336"/>
        <end position="357"/>
    </location>
</feature>
<dbReference type="Gene3D" id="1.20.1050.40">
    <property type="entry name" value="Endopeptidase. Chain P, domain 1"/>
    <property type="match status" value="1"/>
</dbReference>
<comment type="similarity">
    <text evidence="1 7">Belongs to the peptidase M3 family.</text>
</comment>
<dbReference type="PANTHER" id="PTHR11804:SF82">
    <property type="entry name" value="THIMET OLIGOPEPTIDASE-RELATED"/>
    <property type="match status" value="1"/>
</dbReference>
<keyword evidence="5 7" id="KW-0862">Zinc</keyword>
<keyword evidence="3 7" id="KW-0479">Metal-binding</keyword>
<evidence type="ECO:0000313" key="11">
    <source>
        <dbReference type="Proteomes" id="UP001642484"/>
    </source>
</evidence>
<dbReference type="InterPro" id="IPR024080">
    <property type="entry name" value="Neurolysin/TOP_N"/>
</dbReference>
<dbReference type="InterPro" id="IPR045090">
    <property type="entry name" value="Pept_M3A_M3B"/>
</dbReference>
<dbReference type="EMBL" id="CAXAMN010012447">
    <property type="protein sequence ID" value="CAK9038247.1"/>
    <property type="molecule type" value="Genomic_DNA"/>
</dbReference>
<evidence type="ECO:0000313" key="10">
    <source>
        <dbReference type="EMBL" id="CAK9038247.1"/>
    </source>
</evidence>
<keyword evidence="6 7" id="KW-0482">Metalloprotease</keyword>
<evidence type="ECO:0000256" key="8">
    <source>
        <dbReference type="SAM" id="MobiDB-lite"/>
    </source>
</evidence>
<keyword evidence="2 7" id="KW-0645">Protease</keyword>
<name>A0ABP0LGF1_9DINO</name>
<evidence type="ECO:0000259" key="9">
    <source>
        <dbReference type="Pfam" id="PF01432"/>
    </source>
</evidence>
<evidence type="ECO:0000256" key="3">
    <source>
        <dbReference type="ARBA" id="ARBA00022723"/>
    </source>
</evidence>
<evidence type="ECO:0000256" key="5">
    <source>
        <dbReference type="ARBA" id="ARBA00022833"/>
    </source>
</evidence>
<organism evidence="10 11">
    <name type="scientific">Durusdinium trenchii</name>
    <dbReference type="NCBI Taxonomy" id="1381693"/>
    <lineage>
        <taxon>Eukaryota</taxon>
        <taxon>Sar</taxon>
        <taxon>Alveolata</taxon>
        <taxon>Dinophyceae</taxon>
        <taxon>Suessiales</taxon>
        <taxon>Symbiodiniaceae</taxon>
        <taxon>Durusdinium</taxon>
    </lineage>
</organism>
<accession>A0ABP0LGF1</accession>
<dbReference type="Gene3D" id="3.40.390.10">
    <property type="entry name" value="Collagenase (Catalytic Domain)"/>
    <property type="match status" value="1"/>
</dbReference>
<evidence type="ECO:0000256" key="1">
    <source>
        <dbReference type="ARBA" id="ARBA00006040"/>
    </source>
</evidence>
<evidence type="ECO:0000256" key="2">
    <source>
        <dbReference type="ARBA" id="ARBA00022670"/>
    </source>
</evidence>
<gene>
    <name evidence="10" type="ORF">CCMP2556_LOCUS20968</name>
</gene>
<reference evidence="10 11" key="1">
    <citation type="submission" date="2024-02" db="EMBL/GenBank/DDBJ databases">
        <authorList>
            <person name="Chen Y."/>
            <person name="Shah S."/>
            <person name="Dougan E. K."/>
            <person name="Thang M."/>
            <person name="Chan C."/>
        </authorList>
    </citation>
    <scope>NUCLEOTIDE SEQUENCE [LARGE SCALE GENOMIC DNA]</scope>
</reference>
<comment type="cofactor">
    <cofactor evidence="7">
        <name>Zn(2+)</name>
        <dbReference type="ChEBI" id="CHEBI:29105"/>
    </cofactor>
    <text evidence="7">Binds 1 zinc ion.</text>
</comment>
<sequence>MPKPLARLARLHRPTSRSAEEIRSSLRSLISRYEAEVQAIVDADDRRLGPVQGRGFQAFRGVRAPDATSDLEWGHSWLVDATLPPMSFAATFGRLADADGLAALFSAELTLPAQVSGEKAVRDASADAKAQLQQMWSKSYARADLYHALEAAAGLAAGSEEQRLVEVVLAKLRHVGAHLPEAQRKELEELDQQCGKLCLQAEQNINEDCSSVDLTPADLEGCAESFVESLPSTEAGLKRCALKAPTLVPILQRCKSSATRRRMMEASQRKCIEVNTPVLEELIAARHTAAVKLGFSCHAERMLASKMAGNLKTAKGFVEEMLQRLRPLRDRDLKRLGQRKQADVADGNSNGDRKRKSQVLEEHPVDLWDLSYYSDLLKREELLLDDEKVKEFFPLEGTIQRILDVYTELLGLSFHRNDQLPVWHKEVMAFEVKEQGEVVGHLFLDQFPRDGKFSHQMIFPLAPAFTSSSNQRCVPACVNISNLPRSEGSRPALLRFSEMKTLFHELGHVMHCLCTSTRFSILSWAWPMVPWPGGVEQDFLEVPSMALEKFTSDQQLLQRVAKHFETAKELDGASISKIQELESWMAGIQESRIFGVFLFDLLLHSQAPPYSFDGHEKLSIPELYRHVMEKCTTLPQLPNINFCTSWYHIYVGYDAGYYGYGWADVYAADIFATMQSSKLGALSAETGRQLRSEILGPCATKSGEEMLQNFLKREPSVEPWCRLKGI</sequence>
<protein>
    <recommendedName>
        <fullName evidence="9">Peptidase M3A/M3B catalytic domain-containing protein</fullName>
    </recommendedName>
</protein>
<dbReference type="PANTHER" id="PTHR11804">
    <property type="entry name" value="PROTEASE M3 THIMET OLIGOPEPTIDASE-RELATED"/>
    <property type="match status" value="1"/>
</dbReference>
<dbReference type="InterPro" id="IPR024077">
    <property type="entry name" value="Neurolysin/TOP_dom2"/>
</dbReference>
<dbReference type="Proteomes" id="UP001642484">
    <property type="component" value="Unassembled WGS sequence"/>
</dbReference>